<proteinExistence type="inferred from homology"/>
<dbReference type="KEGG" id="pbf:CFX0092_A3582"/>
<dbReference type="OrthoDB" id="9811413at2"/>
<dbReference type="EMBL" id="LN890655">
    <property type="protein sequence ID" value="CUS05460.2"/>
    <property type="molecule type" value="Genomic_DNA"/>
</dbReference>
<feature type="binding site" evidence="3">
    <location>
        <position position="50"/>
    </location>
    <ligand>
        <name>a divalent metal cation</name>
        <dbReference type="ChEBI" id="CHEBI:60240"/>
    </ligand>
</feature>
<feature type="binding site" evidence="3">
    <location>
        <position position="129"/>
    </location>
    <ligand>
        <name>a divalent metal cation</name>
        <dbReference type="ChEBI" id="CHEBI:60240"/>
    </ligand>
</feature>
<reference evidence="4" key="1">
    <citation type="submission" date="2016-01" db="EMBL/GenBank/DDBJ databases">
        <authorList>
            <person name="Mcilroy J.S."/>
            <person name="Karst M S."/>
            <person name="Albertsen M."/>
        </authorList>
    </citation>
    <scope>NUCLEOTIDE SEQUENCE</scope>
    <source>
        <strain evidence="4">Cfx-K</strain>
    </source>
</reference>
<evidence type="ECO:0000256" key="3">
    <source>
        <dbReference type="PIRSR" id="PIRSR607837-1"/>
    </source>
</evidence>
<dbReference type="GO" id="GO:0046872">
    <property type="term" value="F:metal ion binding"/>
    <property type="evidence" value="ECO:0007669"/>
    <property type="project" value="UniProtKB-KW"/>
</dbReference>
<dbReference type="PANTHER" id="PTHR37302">
    <property type="entry name" value="SLR1116 PROTEIN"/>
    <property type="match status" value="1"/>
</dbReference>
<dbReference type="PANTHER" id="PTHR37302:SF3">
    <property type="entry name" value="DAMAGE-INDUCIBLE PROTEIN DINB"/>
    <property type="match status" value="1"/>
</dbReference>
<dbReference type="AlphaFoldDB" id="A0A160T8Z1"/>
<feature type="binding site" evidence="3">
    <location>
        <position position="125"/>
    </location>
    <ligand>
        <name>a divalent metal cation</name>
        <dbReference type="ChEBI" id="CHEBI:60240"/>
    </ligand>
</feature>
<dbReference type="SUPFAM" id="SSF109854">
    <property type="entry name" value="DinB/YfiT-like putative metalloenzymes"/>
    <property type="match status" value="1"/>
</dbReference>
<protein>
    <submittedName>
        <fullName evidence="4">DinB family protein</fullName>
    </submittedName>
</protein>
<gene>
    <name evidence="4" type="ORF">CFX0092_A3582</name>
</gene>
<keyword evidence="2 3" id="KW-0479">Metal-binding</keyword>
<keyword evidence="5" id="KW-1185">Reference proteome</keyword>
<organism evidence="4 5">
    <name type="scientific">Candidatus Promineifilum breve</name>
    <dbReference type="NCBI Taxonomy" id="1806508"/>
    <lineage>
        <taxon>Bacteria</taxon>
        <taxon>Bacillati</taxon>
        <taxon>Chloroflexota</taxon>
        <taxon>Ardenticatenia</taxon>
        <taxon>Candidatus Promineifilales</taxon>
        <taxon>Candidatus Promineifilaceae</taxon>
        <taxon>Candidatus Promineifilum</taxon>
    </lineage>
</organism>
<dbReference type="Pfam" id="PF05163">
    <property type="entry name" value="DinB"/>
    <property type="match status" value="1"/>
</dbReference>
<dbReference type="Gene3D" id="1.20.120.450">
    <property type="entry name" value="dinb family like domain"/>
    <property type="match status" value="1"/>
</dbReference>
<dbReference type="InterPro" id="IPR007837">
    <property type="entry name" value="DinB"/>
</dbReference>
<comment type="similarity">
    <text evidence="1">Belongs to the DinB family.</text>
</comment>
<evidence type="ECO:0000256" key="2">
    <source>
        <dbReference type="ARBA" id="ARBA00022723"/>
    </source>
</evidence>
<sequence length="157" mass="18246">MNPEAIRRLYDYHFAANHTLWERCIVGLTPEEFRRKLPYSLGSVRNQIVHLMNIEDRWFSALRGVAVPGILNPVYFGTQAAVRARWDTIEANTRDYLSRLTATELERPYDEHAAVWQVLFHVLNHGTDHRAQTLSMLAQLGAKSFAQDYYLHLMGKF</sequence>
<dbReference type="Proteomes" id="UP000215027">
    <property type="component" value="Chromosome I"/>
</dbReference>
<evidence type="ECO:0000313" key="4">
    <source>
        <dbReference type="EMBL" id="CUS05460.2"/>
    </source>
</evidence>
<accession>A0A160T8Z1</accession>
<dbReference type="InterPro" id="IPR034660">
    <property type="entry name" value="DinB/YfiT-like"/>
</dbReference>
<evidence type="ECO:0000313" key="5">
    <source>
        <dbReference type="Proteomes" id="UP000215027"/>
    </source>
</evidence>
<name>A0A160T8Z1_9CHLR</name>
<dbReference type="RefSeq" id="WP_157913272.1">
    <property type="nucleotide sequence ID" value="NZ_LN890655.1"/>
</dbReference>
<evidence type="ECO:0000256" key="1">
    <source>
        <dbReference type="ARBA" id="ARBA00008635"/>
    </source>
</evidence>